<sequence length="266" mass="30472">MATNWSANPRCPAHLRAEVEARALSFPPAFLNEPANGEVFENVDLCRERLQGFAFTQGFAIVQTSGSMTQKHPRFYFQCIHHGRKTQNNRDLEEHIERDENGKITTHRKQEATSINARDCPYHLWLSYKQVGRRGSGQYGLVLGIKNNAYNHAMAVNPLVYSEHRKSLPARQAIVELSKSLRSAYVSYSAARRVLEQAGFPLDRKSYYNLCQRPISVEKDEFAALVVALEDAGFVFDCRMEEEIDENDKVIDTQLQQIWFAYPDQI</sequence>
<accession>A0A8H7ALE9</accession>
<dbReference type="AlphaFoldDB" id="A0A8H7ALE9"/>
<protein>
    <submittedName>
        <fullName evidence="1">Uncharacterized protein</fullName>
    </submittedName>
</protein>
<dbReference type="OrthoDB" id="5414341at2759"/>
<comment type="caution">
    <text evidence="1">The sequence shown here is derived from an EMBL/GenBank/DDBJ whole genome shotgun (WGS) entry which is preliminary data.</text>
</comment>
<evidence type="ECO:0000313" key="2">
    <source>
        <dbReference type="Proteomes" id="UP000606974"/>
    </source>
</evidence>
<proteinExistence type="predicted"/>
<dbReference type="EMBL" id="JAACFV010000021">
    <property type="protein sequence ID" value="KAF7511283.1"/>
    <property type="molecule type" value="Genomic_DNA"/>
</dbReference>
<dbReference type="Proteomes" id="UP000606974">
    <property type="component" value="Unassembled WGS sequence"/>
</dbReference>
<keyword evidence="2" id="KW-1185">Reference proteome</keyword>
<reference evidence="1" key="1">
    <citation type="submission" date="2020-02" db="EMBL/GenBank/DDBJ databases">
        <authorList>
            <person name="Palmer J.M."/>
        </authorList>
    </citation>
    <scope>NUCLEOTIDE SEQUENCE</scope>
    <source>
        <strain evidence="1">EPUS1.4</strain>
        <tissue evidence="1">Thallus</tissue>
    </source>
</reference>
<name>A0A8H7ALE9_9EURO</name>
<organism evidence="1 2">
    <name type="scientific">Endocarpon pusillum</name>
    <dbReference type="NCBI Taxonomy" id="364733"/>
    <lineage>
        <taxon>Eukaryota</taxon>
        <taxon>Fungi</taxon>
        <taxon>Dikarya</taxon>
        <taxon>Ascomycota</taxon>
        <taxon>Pezizomycotina</taxon>
        <taxon>Eurotiomycetes</taxon>
        <taxon>Chaetothyriomycetidae</taxon>
        <taxon>Verrucariales</taxon>
        <taxon>Verrucariaceae</taxon>
        <taxon>Endocarpon</taxon>
    </lineage>
</organism>
<evidence type="ECO:0000313" key="1">
    <source>
        <dbReference type="EMBL" id="KAF7511283.1"/>
    </source>
</evidence>
<gene>
    <name evidence="1" type="ORF">GJ744_004848</name>
</gene>